<evidence type="ECO:0000313" key="2">
    <source>
        <dbReference type="EMBL" id="ABT14057.1"/>
    </source>
</evidence>
<dbReference type="EMBL" id="DQ491001">
    <property type="protein sequence ID" value="ABT14057.1"/>
    <property type="molecule type" value="Genomic_DNA"/>
</dbReference>
<keyword evidence="1" id="KW-0812">Transmembrane</keyword>
<accession>A7IUN3</accession>
<proteinExistence type="predicted"/>
<name>A7IUN3_PBCVM</name>
<protein>
    <submittedName>
        <fullName evidence="2">Uncharacterized protein m503R</fullName>
    </submittedName>
</protein>
<organism evidence="2 3">
    <name type="scientific">Paramecium bursaria Chlorella virus MT325</name>
    <name type="common">PBCV-MT325</name>
    <dbReference type="NCBI Taxonomy" id="346932"/>
    <lineage>
        <taxon>Viruses</taxon>
        <taxon>Varidnaviria</taxon>
        <taxon>Bamfordvirae</taxon>
        <taxon>Nucleocytoviricota</taxon>
        <taxon>Megaviricetes</taxon>
        <taxon>Algavirales</taxon>
        <taxon>Phycodnaviridae</taxon>
        <taxon>Chlorovirus</taxon>
        <taxon>Chlorovirus conductrix</taxon>
        <taxon>Paramecium bursaria Chlorella virus A1</taxon>
    </lineage>
</organism>
<evidence type="ECO:0000256" key="1">
    <source>
        <dbReference type="SAM" id="Phobius"/>
    </source>
</evidence>
<keyword evidence="1" id="KW-0472">Membrane</keyword>
<organismHost>
    <name type="scientific">Paramecium bursaria</name>
    <dbReference type="NCBI Taxonomy" id="74790"/>
</organismHost>
<dbReference type="Proteomes" id="UP000246715">
    <property type="component" value="Segment"/>
</dbReference>
<feature type="transmembrane region" description="Helical" evidence="1">
    <location>
        <begin position="50"/>
        <end position="77"/>
    </location>
</feature>
<sequence>MFFTNSCFAHFLPGFIGVSLPGHCFADFFLGFLAQSLPIIRTLLASPPIHMILLTCHCFAHFLLAFLAMFAIATTFLKIVPIGSNGP</sequence>
<gene>
    <name evidence="2" type="primary">m503R</name>
    <name evidence="2" type="ORF">MT325_m503R</name>
</gene>
<reference evidence="2 3" key="1">
    <citation type="journal article" date="2007" name="Virology">
        <title>Sequence and annotation of the 314-kb MT325 and the 321-kb FR483 viruses that infect Chlorella Pbi.</title>
        <authorList>
            <person name="Fitzgerald L.A."/>
            <person name="Graves M.V."/>
            <person name="Li X."/>
            <person name="Feldblyum T."/>
            <person name="Hartigan J."/>
            <person name="Van Etten J.L."/>
        </authorList>
    </citation>
    <scope>NUCLEOTIDE SEQUENCE [LARGE SCALE GENOMIC DNA]</scope>
    <source>
        <strain evidence="2 3">MT325</strain>
    </source>
</reference>
<evidence type="ECO:0000313" key="3">
    <source>
        <dbReference type="Proteomes" id="UP000246715"/>
    </source>
</evidence>
<keyword evidence="1" id="KW-1133">Transmembrane helix</keyword>